<feature type="chain" id="PRO_5034804592" evidence="1">
    <location>
        <begin position="27"/>
        <end position="88"/>
    </location>
</feature>
<gene>
    <name evidence="2" type="ORF">GJ744_010593</name>
</gene>
<organism evidence="2 3">
    <name type="scientific">Endocarpon pusillum</name>
    <dbReference type="NCBI Taxonomy" id="364733"/>
    <lineage>
        <taxon>Eukaryota</taxon>
        <taxon>Fungi</taxon>
        <taxon>Dikarya</taxon>
        <taxon>Ascomycota</taxon>
        <taxon>Pezizomycotina</taxon>
        <taxon>Eurotiomycetes</taxon>
        <taxon>Chaetothyriomycetidae</taxon>
        <taxon>Verrucariales</taxon>
        <taxon>Verrucariaceae</taxon>
        <taxon>Endocarpon</taxon>
    </lineage>
</organism>
<name>A0A8H7ARZ0_9EURO</name>
<reference evidence="2" key="1">
    <citation type="submission" date="2020-02" db="EMBL/GenBank/DDBJ databases">
        <authorList>
            <person name="Palmer J.M."/>
        </authorList>
    </citation>
    <scope>NUCLEOTIDE SEQUENCE</scope>
    <source>
        <strain evidence="2">EPUS1.4</strain>
        <tissue evidence="2">Thallus</tissue>
    </source>
</reference>
<proteinExistence type="predicted"/>
<evidence type="ECO:0000313" key="3">
    <source>
        <dbReference type="Proteomes" id="UP000606974"/>
    </source>
</evidence>
<evidence type="ECO:0000313" key="2">
    <source>
        <dbReference type="EMBL" id="KAF7513197.1"/>
    </source>
</evidence>
<dbReference type="EMBL" id="JAACFV010000007">
    <property type="protein sequence ID" value="KAF7513197.1"/>
    <property type="molecule type" value="Genomic_DNA"/>
</dbReference>
<keyword evidence="3" id="KW-1185">Reference proteome</keyword>
<accession>A0A8H7ARZ0</accession>
<protein>
    <submittedName>
        <fullName evidence="2">Uncharacterized protein</fullName>
    </submittedName>
</protein>
<keyword evidence="1" id="KW-0732">Signal</keyword>
<sequence length="88" mass="9350">MISIYKPCSFLTFVLFFPSIHHIVSAITVPFDPTPSLPLANLSPVLISTEDSDMKLSALLFLGLAASTVSAAPTTQDSGIMPNTPITE</sequence>
<evidence type="ECO:0000256" key="1">
    <source>
        <dbReference type="SAM" id="SignalP"/>
    </source>
</evidence>
<dbReference type="AlphaFoldDB" id="A0A8H7ARZ0"/>
<comment type="caution">
    <text evidence="2">The sequence shown here is derived from an EMBL/GenBank/DDBJ whole genome shotgun (WGS) entry which is preliminary data.</text>
</comment>
<dbReference type="Proteomes" id="UP000606974">
    <property type="component" value="Unassembled WGS sequence"/>
</dbReference>
<feature type="signal peptide" evidence="1">
    <location>
        <begin position="1"/>
        <end position="26"/>
    </location>
</feature>